<dbReference type="InterPro" id="IPR031352">
    <property type="entry name" value="SesA"/>
</dbReference>
<dbReference type="EMBL" id="ML996090">
    <property type="protein sequence ID" value="KAF2149848.1"/>
    <property type="molecule type" value="Genomic_DNA"/>
</dbReference>
<dbReference type="Proteomes" id="UP000799439">
    <property type="component" value="Unassembled WGS sequence"/>
</dbReference>
<sequence>MSGVEPALVLEIISTTIELIRTGHDIYHAAHGLGVPAFSSVSENMPVVSDILSAVHNSIDPEGAPSTALVHVQQMVQTCHDDVGAITHILEKVTVSQDEPLVVRYKKAIASATPGKREKVETLMKEIMVKLQLLQTHHIFNMPPDSVSLQSAIDRLAAIQSSLPDEAGPSYNMYGQGPQNIGTDNTTIRNNFTYGSGSVNNVERYDGRGERS</sequence>
<accession>A0A9P4ME55</accession>
<feature type="domain" description="NACHT-NTPase and P-loop NTPases N-terminal" evidence="1">
    <location>
        <begin position="13"/>
        <end position="134"/>
    </location>
</feature>
<dbReference type="AlphaFoldDB" id="A0A9P4ME55"/>
<keyword evidence="3" id="KW-1185">Reference proteome</keyword>
<organism evidence="2 3">
    <name type="scientific">Myriangium duriaei CBS 260.36</name>
    <dbReference type="NCBI Taxonomy" id="1168546"/>
    <lineage>
        <taxon>Eukaryota</taxon>
        <taxon>Fungi</taxon>
        <taxon>Dikarya</taxon>
        <taxon>Ascomycota</taxon>
        <taxon>Pezizomycotina</taxon>
        <taxon>Dothideomycetes</taxon>
        <taxon>Dothideomycetidae</taxon>
        <taxon>Myriangiales</taxon>
        <taxon>Myriangiaceae</taxon>
        <taxon>Myriangium</taxon>
    </lineage>
</organism>
<comment type="caution">
    <text evidence="2">The sequence shown here is derived from an EMBL/GenBank/DDBJ whole genome shotgun (WGS) entry which is preliminary data.</text>
</comment>
<reference evidence="2" key="1">
    <citation type="journal article" date="2020" name="Stud. Mycol.">
        <title>101 Dothideomycetes genomes: a test case for predicting lifestyles and emergence of pathogens.</title>
        <authorList>
            <person name="Haridas S."/>
            <person name="Albert R."/>
            <person name="Binder M."/>
            <person name="Bloem J."/>
            <person name="Labutti K."/>
            <person name="Salamov A."/>
            <person name="Andreopoulos B."/>
            <person name="Baker S."/>
            <person name="Barry K."/>
            <person name="Bills G."/>
            <person name="Bluhm B."/>
            <person name="Cannon C."/>
            <person name="Castanera R."/>
            <person name="Culley D."/>
            <person name="Daum C."/>
            <person name="Ezra D."/>
            <person name="Gonzalez J."/>
            <person name="Henrissat B."/>
            <person name="Kuo A."/>
            <person name="Liang C."/>
            <person name="Lipzen A."/>
            <person name="Lutzoni F."/>
            <person name="Magnuson J."/>
            <person name="Mondo S."/>
            <person name="Nolan M."/>
            <person name="Ohm R."/>
            <person name="Pangilinan J."/>
            <person name="Park H.-J."/>
            <person name="Ramirez L."/>
            <person name="Alfaro M."/>
            <person name="Sun H."/>
            <person name="Tritt A."/>
            <person name="Yoshinaga Y."/>
            <person name="Zwiers L.-H."/>
            <person name="Turgeon B."/>
            <person name="Goodwin S."/>
            <person name="Spatafora J."/>
            <person name="Crous P."/>
            <person name="Grigoriev I."/>
        </authorList>
    </citation>
    <scope>NUCLEOTIDE SEQUENCE</scope>
    <source>
        <strain evidence="2">CBS 260.36</strain>
    </source>
</reference>
<gene>
    <name evidence="2" type="ORF">K461DRAFT_34877</name>
</gene>
<proteinExistence type="predicted"/>
<dbReference type="Pfam" id="PF17107">
    <property type="entry name" value="SesA"/>
    <property type="match status" value="1"/>
</dbReference>
<evidence type="ECO:0000259" key="1">
    <source>
        <dbReference type="Pfam" id="PF17107"/>
    </source>
</evidence>
<evidence type="ECO:0000313" key="2">
    <source>
        <dbReference type="EMBL" id="KAF2149848.1"/>
    </source>
</evidence>
<name>A0A9P4ME55_9PEZI</name>
<evidence type="ECO:0000313" key="3">
    <source>
        <dbReference type="Proteomes" id="UP000799439"/>
    </source>
</evidence>
<protein>
    <recommendedName>
        <fullName evidence="1">NACHT-NTPase and P-loop NTPases N-terminal domain-containing protein</fullName>
    </recommendedName>
</protein>
<dbReference type="OrthoDB" id="674604at2759"/>